<dbReference type="InterPro" id="IPR036188">
    <property type="entry name" value="FAD/NAD-bd_sf"/>
</dbReference>
<organism evidence="4 5">
    <name type="scientific">Bionectria ochroleuca</name>
    <name type="common">Gliocladium roseum</name>
    <dbReference type="NCBI Taxonomy" id="29856"/>
    <lineage>
        <taxon>Eukaryota</taxon>
        <taxon>Fungi</taxon>
        <taxon>Dikarya</taxon>
        <taxon>Ascomycota</taxon>
        <taxon>Pezizomycotina</taxon>
        <taxon>Sordariomycetes</taxon>
        <taxon>Hypocreomycetidae</taxon>
        <taxon>Hypocreales</taxon>
        <taxon>Bionectriaceae</taxon>
        <taxon>Clonostachys</taxon>
    </lineage>
</organism>
<dbReference type="InterPro" id="IPR050493">
    <property type="entry name" value="FAD-dep_Monooxygenase_BioMet"/>
</dbReference>
<dbReference type="EMBL" id="CABFNS010001036">
    <property type="protein sequence ID" value="VUC37721.1"/>
    <property type="molecule type" value="Genomic_DNA"/>
</dbReference>
<accession>A0ABY6V1X4</accession>
<evidence type="ECO:0000256" key="3">
    <source>
        <dbReference type="ARBA" id="ARBA00023033"/>
    </source>
</evidence>
<reference evidence="4 5" key="1">
    <citation type="submission" date="2019-06" db="EMBL/GenBank/DDBJ databases">
        <authorList>
            <person name="Broberg M."/>
        </authorList>
    </citation>
    <scope>NUCLEOTIDE SEQUENCE [LARGE SCALE GENOMIC DNA]</scope>
</reference>
<evidence type="ECO:0008006" key="6">
    <source>
        <dbReference type="Google" id="ProtNLM"/>
    </source>
</evidence>
<evidence type="ECO:0000313" key="5">
    <source>
        <dbReference type="Proteomes" id="UP000766486"/>
    </source>
</evidence>
<keyword evidence="3" id="KW-0503">Monooxygenase</keyword>
<keyword evidence="2" id="KW-0560">Oxidoreductase</keyword>
<sequence length="99" mass="10931">MVPYISQGAAMAIEDGAALAELLAQVDSKDQVLVALRVFEKERMKRSYGMRSASLVNGKLWHFPDGAEQQARDQGARSEIEGVHFLESINQWSGPVTQL</sequence>
<comment type="caution">
    <text evidence="4">The sequence shown here is derived from an EMBL/GenBank/DDBJ whole genome shotgun (WGS) entry which is preliminary data.</text>
</comment>
<dbReference type="Proteomes" id="UP000766486">
    <property type="component" value="Unassembled WGS sequence"/>
</dbReference>
<name>A0ABY6V1X4_BIOOC</name>
<comment type="similarity">
    <text evidence="1">Belongs to the paxM FAD-dependent monooxygenase family.</text>
</comment>
<keyword evidence="5" id="KW-1185">Reference proteome</keyword>
<dbReference type="SUPFAM" id="SSF51905">
    <property type="entry name" value="FAD/NAD(P)-binding domain"/>
    <property type="match status" value="1"/>
</dbReference>
<evidence type="ECO:0000256" key="2">
    <source>
        <dbReference type="ARBA" id="ARBA00023002"/>
    </source>
</evidence>
<proteinExistence type="inferred from homology"/>
<protein>
    <recommendedName>
        <fullName evidence="6">FAD-binding domain-containing protein</fullName>
    </recommendedName>
</protein>
<dbReference type="PANTHER" id="PTHR13789">
    <property type="entry name" value="MONOOXYGENASE"/>
    <property type="match status" value="1"/>
</dbReference>
<dbReference type="PANTHER" id="PTHR13789:SF306">
    <property type="entry name" value="HYDROXYLASE, PUTATIVE-RELATED"/>
    <property type="match status" value="1"/>
</dbReference>
<dbReference type="Gene3D" id="3.50.50.60">
    <property type="entry name" value="FAD/NAD(P)-binding domain"/>
    <property type="match status" value="1"/>
</dbReference>
<evidence type="ECO:0000256" key="1">
    <source>
        <dbReference type="ARBA" id="ARBA00007992"/>
    </source>
</evidence>
<evidence type="ECO:0000313" key="4">
    <source>
        <dbReference type="EMBL" id="VUC37721.1"/>
    </source>
</evidence>
<gene>
    <name evidence="4" type="ORF">CLO192961_LOCUS481601</name>
</gene>